<dbReference type="Proteomes" id="UP000314294">
    <property type="component" value="Unassembled WGS sequence"/>
</dbReference>
<evidence type="ECO:0000313" key="2">
    <source>
        <dbReference type="Proteomes" id="UP000314294"/>
    </source>
</evidence>
<comment type="caution">
    <text evidence="1">The sequence shown here is derived from an EMBL/GenBank/DDBJ whole genome shotgun (WGS) entry which is preliminary data.</text>
</comment>
<accession>A0A4Z2F306</accession>
<protein>
    <submittedName>
        <fullName evidence="1">Uncharacterized protein</fullName>
    </submittedName>
</protein>
<dbReference type="AlphaFoldDB" id="A0A4Z2F306"/>
<reference evidence="1 2" key="1">
    <citation type="submission" date="2019-03" db="EMBL/GenBank/DDBJ databases">
        <title>First draft genome of Liparis tanakae, snailfish: a comprehensive survey of snailfish specific genes.</title>
        <authorList>
            <person name="Kim W."/>
            <person name="Song I."/>
            <person name="Jeong J.-H."/>
            <person name="Kim D."/>
            <person name="Kim S."/>
            <person name="Ryu S."/>
            <person name="Song J.Y."/>
            <person name="Lee S.K."/>
        </authorList>
    </citation>
    <scope>NUCLEOTIDE SEQUENCE [LARGE SCALE GENOMIC DNA]</scope>
    <source>
        <tissue evidence="1">Muscle</tissue>
    </source>
</reference>
<dbReference type="EMBL" id="SRLO01001836">
    <property type="protein sequence ID" value="TNN35064.1"/>
    <property type="molecule type" value="Genomic_DNA"/>
</dbReference>
<organism evidence="1 2">
    <name type="scientific">Liparis tanakae</name>
    <name type="common">Tanaka's snailfish</name>
    <dbReference type="NCBI Taxonomy" id="230148"/>
    <lineage>
        <taxon>Eukaryota</taxon>
        <taxon>Metazoa</taxon>
        <taxon>Chordata</taxon>
        <taxon>Craniata</taxon>
        <taxon>Vertebrata</taxon>
        <taxon>Euteleostomi</taxon>
        <taxon>Actinopterygii</taxon>
        <taxon>Neopterygii</taxon>
        <taxon>Teleostei</taxon>
        <taxon>Neoteleostei</taxon>
        <taxon>Acanthomorphata</taxon>
        <taxon>Eupercaria</taxon>
        <taxon>Perciformes</taxon>
        <taxon>Cottioidei</taxon>
        <taxon>Cottales</taxon>
        <taxon>Liparidae</taxon>
        <taxon>Liparis</taxon>
    </lineage>
</organism>
<gene>
    <name evidence="1" type="ORF">EYF80_054769</name>
</gene>
<evidence type="ECO:0000313" key="1">
    <source>
        <dbReference type="EMBL" id="TNN35064.1"/>
    </source>
</evidence>
<proteinExistence type="predicted"/>
<keyword evidence="2" id="KW-1185">Reference proteome</keyword>
<sequence length="201" mass="21797">MDWKLPLAGFLDEILQTLVPLVVQLLGLDLKLFHGDEILNERLPEGAADHLILRQRLQSVVELHGNGEVLLPTGGFAQAAGEVQVPPDAVQARGHGGPQHHVRVGHGRAQLVVDPRVAYGVRSGSLMVLATWLRQPRPGAIRQLSAAEWARSPASHFLPISDSSPVFSPPVKRLPWPLASHKLWESTPPLDSPSAAKKPAM</sequence>
<name>A0A4Z2F306_9TELE</name>